<name>A0ABV6JCV7_9BACL</name>
<sequence length="163" mass="18782">MNSDNEVIQKTFAMYTMCLVIDGSRVLLINRPDSRGFPGYIGPGGKVDFPESLSDGAAREVWEETGLRVSGLVYKGLDEYVVPSTGFRYMVFNYIATAFEGELLHNPPEGELLWVPISEALELPMQPWFKRRFPYFFEEGTFEIHVEWDEENDRMIKETVKKL</sequence>
<reference evidence="7 8" key="1">
    <citation type="submission" date="2024-09" db="EMBL/GenBank/DDBJ databases">
        <authorList>
            <person name="Sun Q."/>
            <person name="Mori K."/>
        </authorList>
    </citation>
    <scope>NUCLEOTIDE SEQUENCE [LARGE SCALE GENOMIC DNA]</scope>
    <source>
        <strain evidence="7 8">CCM 4839</strain>
    </source>
</reference>
<organism evidence="7 8">
    <name type="scientific">Paenibacillus mendelii</name>
    <dbReference type="NCBI Taxonomy" id="206163"/>
    <lineage>
        <taxon>Bacteria</taxon>
        <taxon>Bacillati</taxon>
        <taxon>Bacillota</taxon>
        <taxon>Bacilli</taxon>
        <taxon>Bacillales</taxon>
        <taxon>Paenibacillaceae</taxon>
        <taxon>Paenibacillus</taxon>
    </lineage>
</organism>
<dbReference type="EMBL" id="JBHLVF010000034">
    <property type="protein sequence ID" value="MFC0393732.1"/>
    <property type="molecule type" value="Genomic_DNA"/>
</dbReference>
<keyword evidence="8" id="KW-1185">Reference proteome</keyword>
<dbReference type="PANTHER" id="PTHR43758">
    <property type="entry name" value="7,8-DIHYDRO-8-OXOGUANINE TRIPHOSPHATASE"/>
    <property type="match status" value="1"/>
</dbReference>
<keyword evidence="4" id="KW-0378">Hydrolase</keyword>
<proteinExistence type="inferred from homology"/>
<evidence type="ECO:0000313" key="8">
    <source>
        <dbReference type="Proteomes" id="UP001589818"/>
    </source>
</evidence>
<dbReference type="PANTHER" id="PTHR43758:SF2">
    <property type="entry name" value="OXIDIZED PURINE NUCLEOSIDE TRIPHOSPHATE HYDROLASE"/>
    <property type="match status" value="1"/>
</dbReference>
<accession>A0ABV6JCV7</accession>
<evidence type="ECO:0000256" key="4">
    <source>
        <dbReference type="ARBA" id="ARBA00022801"/>
    </source>
</evidence>
<comment type="caution">
    <text evidence="7">The sequence shown here is derived from an EMBL/GenBank/DDBJ whole genome shotgun (WGS) entry which is preliminary data.</text>
</comment>
<evidence type="ECO:0000259" key="6">
    <source>
        <dbReference type="PROSITE" id="PS51462"/>
    </source>
</evidence>
<dbReference type="InterPro" id="IPR020084">
    <property type="entry name" value="NUDIX_hydrolase_CS"/>
</dbReference>
<evidence type="ECO:0000256" key="5">
    <source>
        <dbReference type="ARBA" id="ARBA00022842"/>
    </source>
</evidence>
<keyword evidence="5" id="KW-0460">Magnesium</keyword>
<dbReference type="PROSITE" id="PS00893">
    <property type="entry name" value="NUDIX_BOX"/>
    <property type="match status" value="1"/>
</dbReference>
<dbReference type="CDD" id="cd18875">
    <property type="entry name" value="NUDIX_Hydrolase"/>
    <property type="match status" value="1"/>
</dbReference>
<dbReference type="InterPro" id="IPR015797">
    <property type="entry name" value="NUDIX_hydrolase-like_dom_sf"/>
</dbReference>
<dbReference type="InterPro" id="IPR000086">
    <property type="entry name" value="NUDIX_hydrolase_dom"/>
</dbReference>
<dbReference type="Pfam" id="PF00293">
    <property type="entry name" value="NUDIX"/>
    <property type="match status" value="1"/>
</dbReference>
<evidence type="ECO:0000256" key="1">
    <source>
        <dbReference type="ARBA" id="ARBA00001946"/>
    </source>
</evidence>
<dbReference type="PROSITE" id="PS51462">
    <property type="entry name" value="NUDIX"/>
    <property type="match status" value="1"/>
</dbReference>
<evidence type="ECO:0000313" key="7">
    <source>
        <dbReference type="EMBL" id="MFC0393732.1"/>
    </source>
</evidence>
<dbReference type="Proteomes" id="UP001589818">
    <property type="component" value="Unassembled WGS sequence"/>
</dbReference>
<evidence type="ECO:0000256" key="2">
    <source>
        <dbReference type="ARBA" id="ARBA00005582"/>
    </source>
</evidence>
<comment type="similarity">
    <text evidence="2">Belongs to the Nudix hydrolase family.</text>
</comment>
<gene>
    <name evidence="7" type="ORF">ACFFJ8_20480</name>
</gene>
<feature type="domain" description="Nudix hydrolase" evidence="6">
    <location>
        <begin position="11"/>
        <end position="138"/>
    </location>
</feature>
<comment type="cofactor">
    <cofactor evidence="1">
        <name>Mg(2+)</name>
        <dbReference type="ChEBI" id="CHEBI:18420"/>
    </cofactor>
</comment>
<dbReference type="SUPFAM" id="SSF55811">
    <property type="entry name" value="Nudix"/>
    <property type="match status" value="1"/>
</dbReference>
<dbReference type="RefSeq" id="WP_204820589.1">
    <property type="nucleotide sequence ID" value="NZ_JANHOF010000013.1"/>
</dbReference>
<protein>
    <submittedName>
        <fullName evidence="7">8-oxo-dGTP diphosphatase</fullName>
    </submittedName>
</protein>
<evidence type="ECO:0000256" key="3">
    <source>
        <dbReference type="ARBA" id="ARBA00022723"/>
    </source>
</evidence>
<dbReference type="Gene3D" id="3.90.79.10">
    <property type="entry name" value="Nucleoside Triphosphate Pyrophosphohydrolase"/>
    <property type="match status" value="1"/>
</dbReference>
<keyword evidence="3" id="KW-0479">Metal-binding</keyword>